<dbReference type="PANTHER" id="PTHR36100">
    <property type="entry name" value="BUD SITE SELECTION PROTEIN 4"/>
    <property type="match status" value="1"/>
</dbReference>
<feature type="compositionally biased region" description="Basic and acidic residues" evidence="3">
    <location>
        <begin position="82"/>
        <end position="93"/>
    </location>
</feature>
<dbReference type="Proteomes" id="UP001476247">
    <property type="component" value="Unassembled WGS sequence"/>
</dbReference>
<feature type="domain" description="PH" evidence="4">
    <location>
        <begin position="541"/>
        <end position="636"/>
    </location>
</feature>
<dbReference type="InterPro" id="IPR052007">
    <property type="entry name" value="Bud4"/>
</dbReference>
<accession>A0ABP9YD30</accession>
<dbReference type="CDD" id="cd00821">
    <property type="entry name" value="PH"/>
    <property type="match status" value="1"/>
</dbReference>
<feature type="compositionally biased region" description="Polar residues" evidence="3">
    <location>
        <begin position="221"/>
        <end position="247"/>
    </location>
</feature>
<feature type="compositionally biased region" description="Polar residues" evidence="3">
    <location>
        <begin position="188"/>
        <end position="199"/>
    </location>
</feature>
<dbReference type="PROSITE" id="PS50003">
    <property type="entry name" value="PH_DOMAIN"/>
    <property type="match status" value="1"/>
</dbReference>
<name>A0ABP9YD30_9FUNG</name>
<dbReference type="Pfam" id="PF00169">
    <property type="entry name" value="PH"/>
    <property type="match status" value="1"/>
</dbReference>
<feature type="region of interest" description="Disordered" evidence="3">
    <location>
        <begin position="38"/>
        <end position="60"/>
    </location>
</feature>
<dbReference type="Gene3D" id="2.30.29.30">
    <property type="entry name" value="Pleckstrin-homology domain (PH domain)/Phosphotyrosine-binding domain (PTB)"/>
    <property type="match status" value="1"/>
</dbReference>
<evidence type="ECO:0000256" key="1">
    <source>
        <dbReference type="ARBA" id="ARBA00022618"/>
    </source>
</evidence>
<dbReference type="InterPro" id="IPR011993">
    <property type="entry name" value="PH-like_dom_sf"/>
</dbReference>
<comment type="caution">
    <text evidence="5">The sequence shown here is derived from an EMBL/GenBank/DDBJ whole genome shotgun (WGS) entry which is preliminary data.</text>
</comment>
<keyword evidence="1" id="KW-0132">Cell division</keyword>
<evidence type="ECO:0000256" key="2">
    <source>
        <dbReference type="ARBA" id="ARBA00023306"/>
    </source>
</evidence>
<gene>
    <name evidence="5" type="ORF">HPULCUR_010028</name>
</gene>
<dbReference type="InterPro" id="IPR001849">
    <property type="entry name" value="PH_domain"/>
</dbReference>
<protein>
    <recommendedName>
        <fullName evidence="4">PH domain-containing protein</fullName>
    </recommendedName>
</protein>
<proteinExistence type="predicted"/>
<dbReference type="PANTHER" id="PTHR36100:SF1">
    <property type="entry name" value="BUD SITE SELECTION PROTEIN 4"/>
    <property type="match status" value="1"/>
</dbReference>
<keyword evidence="6" id="KW-1185">Reference proteome</keyword>
<feature type="region of interest" description="Disordered" evidence="3">
    <location>
        <begin position="149"/>
        <end position="254"/>
    </location>
</feature>
<evidence type="ECO:0000259" key="4">
    <source>
        <dbReference type="PROSITE" id="PS50003"/>
    </source>
</evidence>
<dbReference type="EMBL" id="BAABUJ010000035">
    <property type="protein sequence ID" value="GAA5804530.1"/>
    <property type="molecule type" value="Genomic_DNA"/>
</dbReference>
<dbReference type="SMART" id="SM00233">
    <property type="entry name" value="PH"/>
    <property type="match status" value="1"/>
</dbReference>
<evidence type="ECO:0000313" key="5">
    <source>
        <dbReference type="EMBL" id="GAA5804530.1"/>
    </source>
</evidence>
<reference evidence="5 6" key="1">
    <citation type="submission" date="2024-04" db="EMBL/GenBank/DDBJ databases">
        <title>genome sequences of Mucor flavus KT1a and Helicostylum pulchrum KT1b strains isolation_sourced from the surface of a dry-aged beef.</title>
        <authorList>
            <person name="Toyotome T."/>
            <person name="Hosono M."/>
            <person name="Torimaru M."/>
            <person name="Fukuda K."/>
            <person name="Mikami N."/>
        </authorList>
    </citation>
    <scope>NUCLEOTIDE SEQUENCE [LARGE SCALE GENOMIC DNA]</scope>
    <source>
        <strain evidence="5 6">KT1b</strain>
    </source>
</reference>
<organism evidence="5 6">
    <name type="scientific">Helicostylum pulchrum</name>
    <dbReference type="NCBI Taxonomy" id="562976"/>
    <lineage>
        <taxon>Eukaryota</taxon>
        <taxon>Fungi</taxon>
        <taxon>Fungi incertae sedis</taxon>
        <taxon>Mucoromycota</taxon>
        <taxon>Mucoromycotina</taxon>
        <taxon>Mucoromycetes</taxon>
        <taxon>Mucorales</taxon>
        <taxon>Mucorineae</taxon>
        <taxon>Mucoraceae</taxon>
        <taxon>Helicostylum</taxon>
    </lineage>
</organism>
<dbReference type="SUPFAM" id="SSF50729">
    <property type="entry name" value="PH domain-like"/>
    <property type="match status" value="1"/>
</dbReference>
<sequence length="647" mass="73769">MEAAASTTTEKVNASYTTIKPKRRVTFNLDNTQIKTISSYESSISSASETSSLQEEEEDSISTLCTKIQEPIIHEQPSSAERISKKESYDALQKRKQFRRDHHQQPATKPGYWYPLASPRTPGSTRLTPTVRSLELTEKLIDETIQREMLLNPNIQQYTPPSPSPSPRSDMDESTSSPSIDLDDEPVTPSTIRHNSVLISDTEDEAEEEYDDEPTIIILSDKTTTDISSNEPNDTISSNEPTTVTISSDEEDEPTTVLSSDEEIDDFDSSVYHQVLPISNCEPPNLTFPFEQNLVPIITNKDVLIISPPPSPQLPQEDSDDSENPVWVDHASLLINRNSFQAQERRGVFFVKVLKAESLDFPIENDHTKTFCTINYKGKVVRSNHQTMSHTIDIENEMRIDDVDAEEQITVTIHVEKKETNWYNRIRSSSSDLERYIHDTDGSICQTSFSPNRFAIDGSGDQKATLMLVNNWYHETNPTTSSSLLLKRSPFKKKKPRHTAKAVGKIYIQCLYITVANSCQYIPHNMNEALEALNTKRFHQTSWKSGYLFQRTEKSKPPKKRYFTLTGANLFVQLAEQEREPLYKIPLSSVTKLTWDHSSVDDGFQLVFENQKCVYFSCQSLNELRRWIAVLEVMIYKLPELPEWVTS</sequence>
<feature type="compositionally biased region" description="Acidic residues" evidence="3">
    <location>
        <begin position="201"/>
        <end position="214"/>
    </location>
</feature>
<feature type="compositionally biased region" description="Low complexity" evidence="3">
    <location>
        <begin position="38"/>
        <end position="53"/>
    </location>
</feature>
<evidence type="ECO:0000313" key="6">
    <source>
        <dbReference type="Proteomes" id="UP001476247"/>
    </source>
</evidence>
<feature type="region of interest" description="Disordered" evidence="3">
    <location>
        <begin position="76"/>
        <end position="128"/>
    </location>
</feature>
<evidence type="ECO:0000256" key="3">
    <source>
        <dbReference type="SAM" id="MobiDB-lite"/>
    </source>
</evidence>
<keyword evidence="2" id="KW-0131">Cell cycle</keyword>